<proteinExistence type="predicted"/>
<evidence type="ECO:0000313" key="2">
    <source>
        <dbReference type="Proteomes" id="UP000501868"/>
    </source>
</evidence>
<sequence length="70" mass="7956">MESIVALHRNSFGEIINFVTSEGRIISYRKAILEAENGLIQGVQAIEEEHGRMSLIPESNQSFDQYPDLY</sequence>
<dbReference type="Pfam" id="PF13031">
    <property type="entry name" value="DUF3892"/>
    <property type="match status" value="1"/>
</dbReference>
<evidence type="ECO:0000313" key="1">
    <source>
        <dbReference type="EMBL" id="QIZ09642.1"/>
    </source>
</evidence>
<reference evidence="1 2" key="2">
    <citation type="submission" date="2020-04" db="EMBL/GenBank/DDBJ databases">
        <authorList>
            <person name="Fomenkov A."/>
            <person name="Anton B.P."/>
            <person name="Roberts R.J."/>
        </authorList>
    </citation>
    <scope>NUCLEOTIDE SEQUENCE [LARGE SCALE GENOMIC DNA]</scope>
    <source>
        <strain evidence="1 2">S2</strain>
    </source>
</reference>
<evidence type="ECO:0008006" key="3">
    <source>
        <dbReference type="Google" id="ProtNLM"/>
    </source>
</evidence>
<gene>
    <name evidence="1" type="ORF">HFZ78_25625</name>
</gene>
<name>A0A6H1P882_PRIMG</name>
<dbReference type="AlphaFoldDB" id="A0A6H1P882"/>
<accession>A0A6H1P882</accession>
<reference evidence="1 2" key="1">
    <citation type="submission" date="2020-04" db="EMBL/GenBank/DDBJ databases">
        <title>Genome-Wide Identification of 5-Methylcytosine Sites in Bacterial Genomes By High-Throughput Sequencing of MspJI Restriction Fragments.</title>
        <authorList>
            <person name="Wu V."/>
        </authorList>
    </citation>
    <scope>NUCLEOTIDE SEQUENCE [LARGE SCALE GENOMIC DNA]</scope>
    <source>
        <strain evidence="1 2">S2</strain>
    </source>
</reference>
<organism evidence="1 2">
    <name type="scientific">Priestia megaterium</name>
    <name type="common">Bacillus megaterium</name>
    <dbReference type="NCBI Taxonomy" id="1404"/>
    <lineage>
        <taxon>Bacteria</taxon>
        <taxon>Bacillati</taxon>
        <taxon>Bacillota</taxon>
        <taxon>Bacilli</taxon>
        <taxon>Bacillales</taxon>
        <taxon>Bacillaceae</taxon>
        <taxon>Priestia</taxon>
    </lineage>
</organism>
<dbReference type="InterPro" id="IPR024997">
    <property type="entry name" value="DUF3892"/>
</dbReference>
<protein>
    <recommendedName>
        <fullName evidence="3">DUF3892 domain-containing protein</fullName>
    </recommendedName>
</protein>
<dbReference type="Proteomes" id="UP000501868">
    <property type="component" value="Chromosome"/>
</dbReference>
<dbReference type="EMBL" id="CP051128">
    <property type="protein sequence ID" value="QIZ09642.1"/>
    <property type="molecule type" value="Genomic_DNA"/>
</dbReference>